<feature type="signal peptide" evidence="2">
    <location>
        <begin position="1"/>
        <end position="22"/>
    </location>
</feature>
<accession>A0A2T3JEH4</accession>
<feature type="chain" id="PRO_5041066461" evidence="2">
    <location>
        <begin position="23"/>
        <end position="185"/>
    </location>
</feature>
<dbReference type="SUPFAM" id="SSF56925">
    <property type="entry name" value="OMPA-like"/>
    <property type="match status" value="1"/>
</dbReference>
<comment type="caution">
    <text evidence="5">The sequence shown here is derived from an EMBL/GenBank/DDBJ whole genome shotgun (WGS) entry which is preliminary data.</text>
</comment>
<dbReference type="InterPro" id="IPR027385">
    <property type="entry name" value="Beta-barrel_OMP"/>
</dbReference>
<evidence type="ECO:0000259" key="3">
    <source>
        <dbReference type="Pfam" id="PF13505"/>
    </source>
</evidence>
<organism evidence="5 7">
    <name type="scientific">Photobacterium phosphoreum</name>
    <dbReference type="NCBI Taxonomy" id="659"/>
    <lineage>
        <taxon>Bacteria</taxon>
        <taxon>Pseudomonadati</taxon>
        <taxon>Pseudomonadota</taxon>
        <taxon>Gammaproteobacteria</taxon>
        <taxon>Vibrionales</taxon>
        <taxon>Vibrionaceae</taxon>
        <taxon>Photobacterium</taxon>
    </lineage>
</organism>
<keyword evidence="1 2" id="KW-0732">Signal</keyword>
<evidence type="ECO:0000313" key="5">
    <source>
        <dbReference type="EMBL" id="PSU47297.1"/>
    </source>
</evidence>
<protein>
    <submittedName>
        <fullName evidence="5">Porin family protein</fullName>
    </submittedName>
</protein>
<feature type="domain" description="Outer membrane protein beta-barrel" evidence="3">
    <location>
        <begin position="9"/>
        <end position="185"/>
    </location>
</feature>
<evidence type="ECO:0000256" key="1">
    <source>
        <dbReference type="ARBA" id="ARBA00022729"/>
    </source>
</evidence>
<dbReference type="EMBL" id="PYMP01000026">
    <property type="protein sequence ID" value="PSU47297.1"/>
    <property type="molecule type" value="Genomic_DNA"/>
</dbReference>
<dbReference type="Proteomes" id="UP000241618">
    <property type="component" value="Unassembled WGS sequence"/>
</dbReference>
<gene>
    <name evidence="5" type="ORF">C9J18_19215</name>
    <name evidence="4" type="ORF">CTM96_18465</name>
</gene>
<name>A0A2T3JEH4_PHOPO</name>
<evidence type="ECO:0000313" key="7">
    <source>
        <dbReference type="Proteomes" id="UP000241618"/>
    </source>
</evidence>
<sequence>MMKKSVLAVVLFSGALSSSVMAQSHVESFIGGGIGYQTDTFKGDANKHSEDASYQLRAGVIINDHHRLSATYGFKKDRYSIEDDKAKHTQNLFLTSYDYLMPVTSTINLFAGPSMGISHDRISYSNAGAQSASDFVWGGQVGANIQLTNHISSDLTYRYLDQNYKQANTRLKATEQVVWSVDYKF</sequence>
<dbReference type="Proteomes" id="UP000241405">
    <property type="component" value="Unassembled WGS sequence"/>
</dbReference>
<dbReference type="OrthoDB" id="6384953at2"/>
<keyword evidence="6" id="KW-1185">Reference proteome</keyword>
<evidence type="ECO:0000313" key="6">
    <source>
        <dbReference type="Proteomes" id="UP000241405"/>
    </source>
</evidence>
<evidence type="ECO:0000313" key="4">
    <source>
        <dbReference type="EMBL" id="PSU21081.1"/>
    </source>
</evidence>
<dbReference type="Gene3D" id="2.40.160.20">
    <property type="match status" value="1"/>
</dbReference>
<dbReference type="Pfam" id="PF13505">
    <property type="entry name" value="OMP_b-brl"/>
    <property type="match status" value="1"/>
</dbReference>
<dbReference type="AlphaFoldDB" id="A0A2T3JEH4"/>
<evidence type="ECO:0000256" key="2">
    <source>
        <dbReference type="SAM" id="SignalP"/>
    </source>
</evidence>
<dbReference type="InterPro" id="IPR011250">
    <property type="entry name" value="OMP/PagP_B-barrel"/>
</dbReference>
<reference evidence="6 7" key="1">
    <citation type="submission" date="2018-03" db="EMBL/GenBank/DDBJ databases">
        <title>Whole genome sequencing of Histamine producing bacteria.</title>
        <authorList>
            <person name="Butler K."/>
        </authorList>
    </citation>
    <scope>NUCLEOTIDE SEQUENCE [LARGE SCALE GENOMIC DNA]</scope>
    <source>
        <strain evidence="5 7">FS-6.1</strain>
        <strain evidence="4 6">FS-6.2</strain>
    </source>
</reference>
<proteinExistence type="predicted"/>
<dbReference type="EMBL" id="PYMO01000027">
    <property type="protein sequence ID" value="PSU21081.1"/>
    <property type="molecule type" value="Genomic_DNA"/>
</dbReference>